<accession>A0AAN6K266</accession>
<evidence type="ECO:0000256" key="1">
    <source>
        <dbReference type="PROSITE-ProRule" id="PRU00042"/>
    </source>
</evidence>
<feature type="domain" description="C2H2-type" evidence="3">
    <location>
        <begin position="392"/>
        <end position="422"/>
    </location>
</feature>
<dbReference type="PROSITE" id="PS50157">
    <property type="entry name" value="ZINC_FINGER_C2H2_2"/>
    <property type="match status" value="1"/>
</dbReference>
<evidence type="ECO:0000259" key="3">
    <source>
        <dbReference type="PROSITE" id="PS50157"/>
    </source>
</evidence>
<dbReference type="PROSITE" id="PS00028">
    <property type="entry name" value="ZINC_FINGER_C2H2_1"/>
    <property type="match status" value="1"/>
</dbReference>
<dbReference type="GO" id="GO:0008270">
    <property type="term" value="F:zinc ion binding"/>
    <property type="evidence" value="ECO:0007669"/>
    <property type="project" value="UniProtKB-KW"/>
</dbReference>
<dbReference type="PANTHER" id="PTHR46179">
    <property type="entry name" value="ZINC FINGER PROTEIN"/>
    <property type="match status" value="1"/>
</dbReference>
<sequence>MLASIPFEQLNDPKDIGTSAGKIMTLTTLAAAYEDILSPVPVRIQHILTSLVYTTSNISISRRCYTETPSYLQSAQFQTVFAGGFELPPPADPLQIHLLLYPPVSVPCYIDSNCHKQPLLVKVFADVEKGSLPYYLSAPNRERSSAYDPDRLKMSNYYYPPAEHPQEEDEFDFNQPYIAPTSQPPRFDPYITQPSATLPAQHQLFNDPRPLYESIQYQQAVDIDISQHPAWVTPVVPSNYHPTPYSDASFPAFSGAFDYGQNLVTAGPSSASVDYLSPEEAAQTRTSRATSFASNASSAPSLSQSDVSRSVSPSASEMAKWGYRNATRSWSCGYPGCASKSTFSRGCDLRKHYKRHTKTLFCRHEGCPQATSGGFSSKKDCARHEAKHNPKVACEWDGCDRLFSRVDNMKDHVRRVHRKQLAE</sequence>
<evidence type="ECO:0000313" key="4">
    <source>
        <dbReference type="EMBL" id="KAK0962715.1"/>
    </source>
</evidence>
<dbReference type="GO" id="GO:0006357">
    <property type="term" value="P:regulation of transcription by RNA polymerase II"/>
    <property type="evidence" value="ECO:0007669"/>
    <property type="project" value="TreeGrafter"/>
</dbReference>
<dbReference type="InterPro" id="IPR013087">
    <property type="entry name" value="Znf_C2H2_type"/>
</dbReference>
<reference evidence="4" key="1">
    <citation type="submission" date="2023-06" db="EMBL/GenBank/DDBJ databases">
        <title>Black Yeasts Isolated from many extreme environments.</title>
        <authorList>
            <person name="Coleine C."/>
            <person name="Stajich J.E."/>
            <person name="Selbmann L."/>
        </authorList>
    </citation>
    <scope>NUCLEOTIDE SEQUENCE</scope>
    <source>
        <strain evidence="4">CCFEE 5200</strain>
    </source>
</reference>
<proteinExistence type="predicted"/>
<comment type="caution">
    <text evidence="4">The sequence shown here is derived from an EMBL/GenBank/DDBJ whole genome shotgun (WGS) entry which is preliminary data.</text>
</comment>
<dbReference type="EMBL" id="JAUJLE010000289">
    <property type="protein sequence ID" value="KAK0962715.1"/>
    <property type="molecule type" value="Genomic_DNA"/>
</dbReference>
<keyword evidence="1" id="KW-0863">Zinc-finger</keyword>
<evidence type="ECO:0000313" key="5">
    <source>
        <dbReference type="Proteomes" id="UP001175353"/>
    </source>
</evidence>
<keyword evidence="1" id="KW-0479">Metal-binding</keyword>
<dbReference type="AlphaFoldDB" id="A0AAN6K266"/>
<protein>
    <recommendedName>
        <fullName evidence="3">C2H2-type domain-containing protein</fullName>
    </recommendedName>
</protein>
<dbReference type="SUPFAM" id="SSF57667">
    <property type="entry name" value="beta-beta-alpha zinc fingers"/>
    <property type="match status" value="1"/>
</dbReference>
<evidence type="ECO:0000256" key="2">
    <source>
        <dbReference type="SAM" id="MobiDB-lite"/>
    </source>
</evidence>
<feature type="region of interest" description="Disordered" evidence="2">
    <location>
        <begin position="284"/>
        <end position="310"/>
    </location>
</feature>
<dbReference type="InterPro" id="IPR036236">
    <property type="entry name" value="Znf_C2H2_sf"/>
</dbReference>
<keyword evidence="5" id="KW-1185">Reference proteome</keyword>
<feature type="compositionally biased region" description="Low complexity" evidence="2">
    <location>
        <begin position="287"/>
        <end position="310"/>
    </location>
</feature>
<organism evidence="4 5">
    <name type="scientific">Friedmanniomyces endolithicus</name>
    <dbReference type="NCBI Taxonomy" id="329885"/>
    <lineage>
        <taxon>Eukaryota</taxon>
        <taxon>Fungi</taxon>
        <taxon>Dikarya</taxon>
        <taxon>Ascomycota</taxon>
        <taxon>Pezizomycotina</taxon>
        <taxon>Dothideomycetes</taxon>
        <taxon>Dothideomycetidae</taxon>
        <taxon>Mycosphaerellales</taxon>
        <taxon>Teratosphaeriaceae</taxon>
        <taxon>Friedmanniomyces</taxon>
    </lineage>
</organism>
<dbReference type="SMART" id="SM00355">
    <property type="entry name" value="ZnF_C2H2"/>
    <property type="match status" value="3"/>
</dbReference>
<dbReference type="GO" id="GO:0005634">
    <property type="term" value="C:nucleus"/>
    <property type="evidence" value="ECO:0007669"/>
    <property type="project" value="TreeGrafter"/>
</dbReference>
<dbReference type="InterPro" id="IPR051061">
    <property type="entry name" value="Zinc_finger_trans_reg"/>
</dbReference>
<keyword evidence="1" id="KW-0862">Zinc</keyword>
<name>A0AAN6K266_9PEZI</name>
<dbReference type="Proteomes" id="UP001175353">
    <property type="component" value="Unassembled WGS sequence"/>
</dbReference>
<gene>
    <name evidence="4" type="ORF">LTR91_019325</name>
</gene>
<dbReference type="PANTHER" id="PTHR46179:SF19">
    <property type="entry name" value="C2H2 FINGER DOMAIN TRANSCRIPTION FACTOR (EUROFUNG)-RELATED"/>
    <property type="match status" value="1"/>
</dbReference>
<dbReference type="Gene3D" id="3.30.160.60">
    <property type="entry name" value="Classic Zinc Finger"/>
    <property type="match status" value="1"/>
</dbReference>